<feature type="domain" description="Non-reducing end beta-L-arabinofuranosidase-like GH127 catalytic" evidence="1">
    <location>
        <begin position="29"/>
        <end position="417"/>
    </location>
</feature>
<accession>A0A4R1RA38</accession>
<dbReference type="InterPro" id="IPR008928">
    <property type="entry name" value="6-hairpin_glycosidase_sf"/>
</dbReference>
<sequence>MKKLISAAEVTSTTTHYLQRVDPANGFKITSTFWNARIKNEIINWIPWLESQLSNTGLVEGGIQNFVNAGNKLAGKSYSAHVGHPFADQYVINTVESMCAAFMIDPQGDTAIIDAQNAMKSKLADWIPKILSAQESDGYLHTYTTLGGYARWSDKTAHEGYVGGFFIQAGIMHYLYTNKTDPTLYNAAKKLADCWCSNIGPGTSHPNWYDGHEEMERALCGLGIFVNQNDGAGKGDKYIQLAKVLLDNRYAGPGNDYDQSTTYPVNQTAAVGHAVRAMYLYAGMTDVAMLLNNSSYGNAVNAIWDDFVNRKLYITGGVGSGETSEGFGADYSLPNETAYCESCAGTGNVYLQREMNLWTGNGKYIDLLENALYNNVLGSVDLNAQNYTYTNSLDTTAARYSWNSCPCCTGNIPRTLLELPMWMYAKSGDSNNLYINLYVGSTFTINGVAGTNVQVVQATDYPINGNVTITVNPLVTKAFTIYLHSPNRCPSGCYTATPSNNEISSISVNGTSYSTAATNGYVAINRTWAAGDKITMTLPMVVQRIKAVSNITADNNSVAIQYGPLVYNLESVDIHNDTNFIKHVLSPAAPLSVQWNGSLLGGVNTIQGNFADGMAFTLVPNYARLNRGGRSTVWLRDTAVRD</sequence>
<dbReference type="RefSeq" id="WP_132015662.1">
    <property type="nucleotide sequence ID" value="NZ_SLUN01000024.1"/>
</dbReference>
<organism evidence="4 5">
    <name type="scientific">Hydrogenispora ethanolica</name>
    <dbReference type="NCBI Taxonomy" id="1082276"/>
    <lineage>
        <taxon>Bacteria</taxon>
        <taxon>Bacillati</taxon>
        <taxon>Bacillota</taxon>
        <taxon>Hydrogenispora</taxon>
    </lineage>
</organism>
<evidence type="ECO:0000313" key="4">
    <source>
        <dbReference type="EMBL" id="TCL62603.1"/>
    </source>
</evidence>
<dbReference type="InterPro" id="IPR049046">
    <property type="entry name" value="Beta-AFase-like_GH127_middle"/>
</dbReference>
<comment type="caution">
    <text evidence="4">The sequence shown here is derived from an EMBL/GenBank/DDBJ whole genome shotgun (WGS) entry which is preliminary data.</text>
</comment>
<dbReference type="PANTHER" id="PTHR43465">
    <property type="entry name" value="DUF1680 DOMAIN PROTEIN (AFU_ORTHOLOGUE AFUA_1G08910)"/>
    <property type="match status" value="1"/>
</dbReference>
<dbReference type="EMBL" id="SLUN01000024">
    <property type="protein sequence ID" value="TCL62603.1"/>
    <property type="molecule type" value="Genomic_DNA"/>
</dbReference>
<evidence type="ECO:0000259" key="3">
    <source>
        <dbReference type="Pfam" id="PF20737"/>
    </source>
</evidence>
<gene>
    <name evidence="4" type="ORF">EDC14_102470</name>
</gene>
<keyword evidence="5" id="KW-1185">Reference proteome</keyword>
<dbReference type="Pfam" id="PF07944">
    <property type="entry name" value="Beta-AFase-like_GH127_cat"/>
    <property type="match status" value="1"/>
</dbReference>
<name>A0A4R1RA38_HYDET</name>
<dbReference type="PANTHER" id="PTHR43465:SF2">
    <property type="entry name" value="DUF1680 DOMAIN PROTEIN (AFU_ORTHOLOGUE AFUA_1G08910)"/>
    <property type="match status" value="1"/>
</dbReference>
<dbReference type="InterPro" id="IPR049174">
    <property type="entry name" value="Beta-AFase-like"/>
</dbReference>
<dbReference type="SUPFAM" id="SSF48208">
    <property type="entry name" value="Six-hairpin glycosidases"/>
    <property type="match status" value="1"/>
</dbReference>
<proteinExistence type="predicted"/>
<evidence type="ECO:0008006" key="6">
    <source>
        <dbReference type="Google" id="ProtNLM"/>
    </source>
</evidence>
<evidence type="ECO:0000313" key="5">
    <source>
        <dbReference type="Proteomes" id="UP000295008"/>
    </source>
</evidence>
<dbReference type="GO" id="GO:0005975">
    <property type="term" value="P:carbohydrate metabolic process"/>
    <property type="evidence" value="ECO:0007669"/>
    <property type="project" value="InterPro"/>
</dbReference>
<feature type="domain" description="Non-reducing end beta-L-arabinofuranosidase-like GH127 middle" evidence="2">
    <location>
        <begin position="433"/>
        <end position="540"/>
    </location>
</feature>
<dbReference type="Proteomes" id="UP000295008">
    <property type="component" value="Unassembled WGS sequence"/>
</dbReference>
<dbReference type="Pfam" id="PF20737">
    <property type="entry name" value="Glyco_hydro127C"/>
    <property type="match status" value="1"/>
</dbReference>
<reference evidence="4 5" key="1">
    <citation type="submission" date="2019-03" db="EMBL/GenBank/DDBJ databases">
        <title>Genomic Encyclopedia of Type Strains, Phase IV (KMG-IV): sequencing the most valuable type-strain genomes for metagenomic binning, comparative biology and taxonomic classification.</title>
        <authorList>
            <person name="Goeker M."/>
        </authorList>
    </citation>
    <scope>NUCLEOTIDE SEQUENCE [LARGE SCALE GENOMIC DNA]</scope>
    <source>
        <strain evidence="4 5">LX-B</strain>
    </source>
</reference>
<dbReference type="InterPro" id="IPR049049">
    <property type="entry name" value="Beta-AFase-like_GH127_C"/>
</dbReference>
<dbReference type="OrthoDB" id="9757939at2"/>
<dbReference type="Pfam" id="PF20736">
    <property type="entry name" value="Glyco_hydro127M"/>
    <property type="match status" value="1"/>
</dbReference>
<dbReference type="AlphaFoldDB" id="A0A4R1RA38"/>
<evidence type="ECO:0000259" key="1">
    <source>
        <dbReference type="Pfam" id="PF07944"/>
    </source>
</evidence>
<protein>
    <recommendedName>
        <fullName evidence="6">DUF1680 family protein</fullName>
    </recommendedName>
</protein>
<dbReference type="InterPro" id="IPR012878">
    <property type="entry name" value="Beta-AFase-like_GH127_cat"/>
</dbReference>
<evidence type="ECO:0000259" key="2">
    <source>
        <dbReference type="Pfam" id="PF20736"/>
    </source>
</evidence>
<feature type="domain" description="Non-reducing end beta-L-arabinofuranosidase-like GH127 C-terminal" evidence="3">
    <location>
        <begin position="542"/>
        <end position="636"/>
    </location>
</feature>